<gene>
    <name evidence="1" type="ORF">P5673_025893</name>
</gene>
<dbReference type="AlphaFoldDB" id="A0AAD9Q1A8"/>
<proteinExistence type="predicted"/>
<sequence length="119" mass="13691">MKQNIQGKRKIGFVSSNSAEAYVLYQQFAAPTIRNRKLNRSIEVAFSATFTTDDAPLKYNNHCVRIHNGRLFWSCCTQERPQSRAYLVRAIYREEDSYKGSIRLAAKWTDLPSALARIT</sequence>
<keyword evidence="2" id="KW-1185">Reference proteome</keyword>
<evidence type="ECO:0000313" key="1">
    <source>
        <dbReference type="EMBL" id="KAK2552937.1"/>
    </source>
</evidence>
<organism evidence="1 2">
    <name type="scientific">Acropora cervicornis</name>
    <name type="common">Staghorn coral</name>
    <dbReference type="NCBI Taxonomy" id="6130"/>
    <lineage>
        <taxon>Eukaryota</taxon>
        <taxon>Metazoa</taxon>
        <taxon>Cnidaria</taxon>
        <taxon>Anthozoa</taxon>
        <taxon>Hexacorallia</taxon>
        <taxon>Scleractinia</taxon>
        <taxon>Astrocoeniina</taxon>
        <taxon>Acroporidae</taxon>
        <taxon>Acropora</taxon>
    </lineage>
</organism>
<dbReference type="Proteomes" id="UP001249851">
    <property type="component" value="Unassembled WGS sequence"/>
</dbReference>
<reference evidence="1" key="2">
    <citation type="journal article" date="2023" name="Science">
        <title>Genomic signatures of disease resistance in endangered staghorn corals.</title>
        <authorList>
            <person name="Vollmer S.V."/>
            <person name="Selwyn J.D."/>
            <person name="Despard B.A."/>
            <person name="Roesel C.L."/>
        </authorList>
    </citation>
    <scope>NUCLEOTIDE SEQUENCE</scope>
    <source>
        <strain evidence="1">K2</strain>
    </source>
</reference>
<evidence type="ECO:0000313" key="2">
    <source>
        <dbReference type="Proteomes" id="UP001249851"/>
    </source>
</evidence>
<dbReference type="EMBL" id="JARQWQ010000082">
    <property type="protein sequence ID" value="KAK2552937.1"/>
    <property type="molecule type" value="Genomic_DNA"/>
</dbReference>
<reference evidence="1" key="1">
    <citation type="journal article" date="2023" name="G3 (Bethesda)">
        <title>Whole genome assembly and annotation of the endangered Caribbean coral Acropora cervicornis.</title>
        <authorList>
            <person name="Selwyn J.D."/>
            <person name="Vollmer S.V."/>
        </authorList>
    </citation>
    <scope>NUCLEOTIDE SEQUENCE</scope>
    <source>
        <strain evidence="1">K2</strain>
    </source>
</reference>
<protein>
    <submittedName>
        <fullName evidence="1">Uncharacterized protein</fullName>
    </submittedName>
</protein>
<name>A0AAD9Q1A8_ACRCE</name>
<comment type="caution">
    <text evidence="1">The sequence shown here is derived from an EMBL/GenBank/DDBJ whole genome shotgun (WGS) entry which is preliminary data.</text>
</comment>
<accession>A0AAD9Q1A8</accession>